<dbReference type="Proteomes" id="UP000626109">
    <property type="component" value="Unassembled WGS sequence"/>
</dbReference>
<evidence type="ECO:0000256" key="3">
    <source>
        <dbReference type="SAM" id="SignalP"/>
    </source>
</evidence>
<dbReference type="PANTHER" id="PTHR12203:SF35">
    <property type="entry name" value="PROTEIN O-GLUCOSYLTRANSFERASE 1"/>
    <property type="match status" value="1"/>
</dbReference>
<evidence type="ECO:0000259" key="4">
    <source>
        <dbReference type="SMART" id="SM00672"/>
    </source>
</evidence>
<sequence length="541" mass="62488">MHLPPSWMEQRSLRLFLCFLCACVLPFASPQEGGNPFCFAYPNDFEDISYEKCCHDHISPENDCFSRVGGWYTKEFCCSAAVFDGTCVDHFSSLIEVFDYGHLNPLMSMLHACCMFPPTDGKHHECWETFEHFSHCCYGTLRAKLDAPLEEDPPWLAAEVSRALAPLGQQRWGPRDLEEFQRNPIEIYDASVPCRLRIRQGSPIKMCNLTEFCVIHGRPDLDGYDCSYVKAVWRALNILHAVRPLPDMDLMVSPTNRDRWQTSVPVFTRHRARKQGLLYVLLPMEWQLAPEQHLRLFVGVHLKGLWHPWEERAPSLVFRGKNSNVPLPCSITQAALGIVPWSSCMNYTVEPHWTWENWLNTPRGRLVFLSMFLEGLDAKWTGVQPETDPSLASWWESHNLTGEYVSQDAQHRWRYTINVDGTGNGDRIYWQLATGSVVLTHDSPMESWLLNFEEGQESTLKPFEHYVPVRFDMSDLPAKLEWLRNNDEEAQRIMMAGRHFAHSYLGHDGILLYLDRLLRRYARDHLEQPWPDEAGDDEAGG</sequence>
<dbReference type="EMBL" id="CAJNNW010034786">
    <property type="protein sequence ID" value="CAE8723879.1"/>
    <property type="molecule type" value="Genomic_DNA"/>
</dbReference>
<feature type="signal peptide" evidence="3">
    <location>
        <begin position="1"/>
        <end position="30"/>
    </location>
</feature>
<dbReference type="Pfam" id="PF05686">
    <property type="entry name" value="Glyco_transf_90"/>
    <property type="match status" value="1"/>
</dbReference>
<evidence type="ECO:0000256" key="2">
    <source>
        <dbReference type="ARBA" id="ARBA00022679"/>
    </source>
</evidence>
<dbReference type="PANTHER" id="PTHR12203">
    <property type="entry name" value="KDEL LYS-ASP-GLU-LEU CONTAINING - RELATED"/>
    <property type="match status" value="1"/>
</dbReference>
<comment type="caution">
    <text evidence="5">The sequence shown here is derived from an EMBL/GenBank/DDBJ whole genome shotgun (WGS) entry which is preliminary data.</text>
</comment>
<proteinExistence type="inferred from homology"/>
<dbReference type="InterPro" id="IPR006598">
    <property type="entry name" value="CAP10"/>
</dbReference>
<gene>
    <name evidence="5" type="ORF">PGLA2088_LOCUS43405</name>
</gene>
<dbReference type="SMART" id="SM00672">
    <property type="entry name" value="CAP10"/>
    <property type="match status" value="1"/>
</dbReference>
<evidence type="ECO:0000256" key="1">
    <source>
        <dbReference type="ARBA" id="ARBA00010118"/>
    </source>
</evidence>
<reference evidence="5" key="1">
    <citation type="submission" date="2021-02" db="EMBL/GenBank/DDBJ databases">
        <authorList>
            <person name="Dougan E. K."/>
            <person name="Rhodes N."/>
            <person name="Thang M."/>
            <person name="Chan C."/>
        </authorList>
    </citation>
    <scope>NUCLEOTIDE SEQUENCE</scope>
</reference>
<dbReference type="GO" id="GO:0016740">
    <property type="term" value="F:transferase activity"/>
    <property type="evidence" value="ECO:0007669"/>
    <property type="project" value="UniProtKB-KW"/>
</dbReference>
<dbReference type="InterPro" id="IPR051091">
    <property type="entry name" value="O-Glucosyltr/Glycosyltrsf_90"/>
</dbReference>
<feature type="domain" description="Glycosyl transferase CAP10" evidence="4">
    <location>
        <begin position="244"/>
        <end position="528"/>
    </location>
</feature>
<evidence type="ECO:0000313" key="6">
    <source>
        <dbReference type="Proteomes" id="UP000626109"/>
    </source>
</evidence>
<comment type="similarity">
    <text evidence="1">Belongs to the glycosyltransferase 90 family.</text>
</comment>
<evidence type="ECO:0000313" key="5">
    <source>
        <dbReference type="EMBL" id="CAE8723879.1"/>
    </source>
</evidence>
<feature type="chain" id="PRO_5032877591" description="Glycosyl transferase CAP10 domain-containing protein" evidence="3">
    <location>
        <begin position="31"/>
        <end position="541"/>
    </location>
</feature>
<name>A0A813LC45_POLGL</name>
<dbReference type="AlphaFoldDB" id="A0A813LC45"/>
<protein>
    <recommendedName>
        <fullName evidence="4">Glycosyl transferase CAP10 domain-containing protein</fullName>
    </recommendedName>
</protein>
<keyword evidence="3" id="KW-0732">Signal</keyword>
<keyword evidence="2" id="KW-0808">Transferase</keyword>
<organism evidence="5 6">
    <name type="scientific">Polarella glacialis</name>
    <name type="common">Dinoflagellate</name>
    <dbReference type="NCBI Taxonomy" id="89957"/>
    <lineage>
        <taxon>Eukaryota</taxon>
        <taxon>Sar</taxon>
        <taxon>Alveolata</taxon>
        <taxon>Dinophyceae</taxon>
        <taxon>Suessiales</taxon>
        <taxon>Suessiaceae</taxon>
        <taxon>Polarella</taxon>
    </lineage>
</organism>
<accession>A0A813LC45</accession>